<dbReference type="InterPro" id="IPR051044">
    <property type="entry name" value="MAG_DAG_Lipase"/>
</dbReference>
<dbReference type="EMBL" id="JAQQXP010000003">
    <property type="protein sequence ID" value="MDC8832499.1"/>
    <property type="molecule type" value="Genomic_DNA"/>
</dbReference>
<organism evidence="2 3">
    <name type="scientific">Alteromonas gilva</name>
    <dbReference type="NCBI Taxonomy" id="2987522"/>
    <lineage>
        <taxon>Bacteria</taxon>
        <taxon>Pseudomonadati</taxon>
        <taxon>Pseudomonadota</taxon>
        <taxon>Gammaproteobacteria</taxon>
        <taxon>Alteromonadales</taxon>
        <taxon>Alteromonadaceae</taxon>
        <taxon>Alteromonas/Salinimonas group</taxon>
        <taxon>Alteromonas</taxon>
    </lineage>
</organism>
<dbReference type="InterPro" id="IPR022742">
    <property type="entry name" value="Hydrolase_4"/>
</dbReference>
<name>A0ABT5L639_9ALTE</name>
<dbReference type="Proteomes" id="UP001218788">
    <property type="component" value="Unassembled WGS sequence"/>
</dbReference>
<dbReference type="SUPFAM" id="SSF53474">
    <property type="entry name" value="alpha/beta-Hydrolases"/>
    <property type="match status" value="1"/>
</dbReference>
<dbReference type="Pfam" id="PF12146">
    <property type="entry name" value="Hydrolase_4"/>
    <property type="match status" value="1"/>
</dbReference>
<comment type="caution">
    <text evidence="2">The sequence shown here is derived from an EMBL/GenBank/DDBJ whole genome shotgun (WGS) entry which is preliminary data.</text>
</comment>
<evidence type="ECO:0000313" key="2">
    <source>
        <dbReference type="EMBL" id="MDC8832499.1"/>
    </source>
</evidence>
<dbReference type="InterPro" id="IPR012354">
    <property type="entry name" value="Esterase_lipase"/>
</dbReference>
<dbReference type="Gene3D" id="3.40.50.1820">
    <property type="entry name" value="alpha/beta hydrolase"/>
    <property type="match status" value="1"/>
</dbReference>
<evidence type="ECO:0000313" key="3">
    <source>
        <dbReference type="Proteomes" id="UP001218788"/>
    </source>
</evidence>
<sequence>MKSRLGVLVIHGFTAHISCVETLAHYFDNERLPYEMPVLPGHSEECPSALIGKSWKDWIEHCSKSLKKLLDRCDKAIIVGHSMGALIAINLQVDNKSTIDSLVLVAPALILKNPLAPRNKLHFITTPLSLFYKTWTLKQNILDSNKNYKWVPVESIVTFFSLIKETYKVLNQVSSPILVIQSKADRVVPNVSGEYILDNINSSSSDKKLVYFFASEHEMLRGAQKEAVSHEILAYIKSRN</sequence>
<reference evidence="2 3" key="1">
    <citation type="submission" date="2022-10" db="EMBL/GenBank/DDBJ databases">
        <title>Alteromonas sp. chi3 Genome sequencing.</title>
        <authorList>
            <person name="Park S."/>
        </authorList>
    </citation>
    <scope>NUCLEOTIDE SEQUENCE [LARGE SCALE GENOMIC DNA]</scope>
    <source>
        <strain evidence="3">chi3</strain>
    </source>
</reference>
<accession>A0ABT5L639</accession>
<gene>
    <name evidence="2" type="ORF">OIK42_17225</name>
</gene>
<dbReference type="GO" id="GO:0016787">
    <property type="term" value="F:hydrolase activity"/>
    <property type="evidence" value="ECO:0007669"/>
    <property type="project" value="UniProtKB-KW"/>
</dbReference>
<keyword evidence="2" id="KW-0378">Hydrolase</keyword>
<protein>
    <submittedName>
        <fullName evidence="2">Alpha/beta fold hydrolase</fullName>
    </submittedName>
</protein>
<feature type="domain" description="Serine aminopeptidase S33" evidence="1">
    <location>
        <begin position="6"/>
        <end position="221"/>
    </location>
</feature>
<proteinExistence type="predicted"/>
<evidence type="ECO:0000259" key="1">
    <source>
        <dbReference type="Pfam" id="PF12146"/>
    </source>
</evidence>
<keyword evidence="3" id="KW-1185">Reference proteome</keyword>
<dbReference type="PIRSF" id="PIRSF017388">
    <property type="entry name" value="Esterase_lipase"/>
    <property type="match status" value="1"/>
</dbReference>
<dbReference type="RefSeq" id="WP_273642326.1">
    <property type="nucleotide sequence ID" value="NZ_JAQQXP010000003.1"/>
</dbReference>
<dbReference type="InterPro" id="IPR029058">
    <property type="entry name" value="AB_hydrolase_fold"/>
</dbReference>
<dbReference type="PANTHER" id="PTHR11614">
    <property type="entry name" value="PHOSPHOLIPASE-RELATED"/>
    <property type="match status" value="1"/>
</dbReference>